<keyword evidence="7 11" id="KW-1133">Transmembrane helix</keyword>
<keyword evidence="8 11" id="KW-0472">Membrane</keyword>
<keyword evidence="4" id="KW-0328">Glycosyltransferase</keyword>
<dbReference type="InParanoid" id="A0A168PMT8"/>
<feature type="compositionally biased region" description="Low complexity" evidence="10">
    <location>
        <begin position="1155"/>
        <end position="1166"/>
    </location>
</feature>
<dbReference type="GO" id="GO:0030428">
    <property type="term" value="C:cell septum"/>
    <property type="evidence" value="ECO:0007669"/>
    <property type="project" value="TreeGrafter"/>
</dbReference>
<evidence type="ECO:0000256" key="9">
    <source>
        <dbReference type="ARBA" id="ARBA00023180"/>
    </source>
</evidence>
<evidence type="ECO:0000256" key="11">
    <source>
        <dbReference type="SAM" id="Phobius"/>
    </source>
</evidence>
<protein>
    <recommendedName>
        <fullName evidence="2">chitin synthase</fullName>
        <ecNumber evidence="2">2.4.1.16</ecNumber>
    </recommendedName>
</protein>
<feature type="region of interest" description="Disordered" evidence="10">
    <location>
        <begin position="1"/>
        <end position="249"/>
    </location>
</feature>
<dbReference type="InterPro" id="IPR029044">
    <property type="entry name" value="Nucleotide-diphossugar_trans"/>
</dbReference>
<gene>
    <name evidence="13" type="primary">ABSGL_08448.1 scaffold 10128</name>
</gene>
<feature type="compositionally biased region" description="Low complexity" evidence="10">
    <location>
        <begin position="83"/>
        <end position="104"/>
    </location>
</feature>
<feature type="compositionally biased region" description="Low complexity" evidence="10">
    <location>
        <begin position="604"/>
        <end position="617"/>
    </location>
</feature>
<dbReference type="PANTHER" id="PTHR22914:SF41">
    <property type="entry name" value="CHITIN SYNTHASE 7"/>
    <property type="match status" value="1"/>
</dbReference>
<evidence type="ECO:0000256" key="1">
    <source>
        <dbReference type="ARBA" id="ARBA00004651"/>
    </source>
</evidence>
<keyword evidence="6 11" id="KW-0812">Transmembrane</keyword>
<dbReference type="GO" id="GO:0004100">
    <property type="term" value="F:chitin synthase activity"/>
    <property type="evidence" value="ECO:0007669"/>
    <property type="project" value="UniProtKB-EC"/>
</dbReference>
<evidence type="ECO:0000256" key="8">
    <source>
        <dbReference type="ARBA" id="ARBA00023136"/>
    </source>
</evidence>
<comment type="subcellular location">
    <subcellularLocation>
        <location evidence="1">Cell membrane</location>
        <topology evidence="1">Multi-pass membrane protein</topology>
    </subcellularLocation>
</comment>
<dbReference type="PANTHER" id="PTHR22914">
    <property type="entry name" value="CHITIN SYNTHASE"/>
    <property type="match status" value="1"/>
</dbReference>
<evidence type="ECO:0000259" key="12">
    <source>
        <dbReference type="Pfam" id="PF22997"/>
    </source>
</evidence>
<dbReference type="Pfam" id="PF03142">
    <property type="entry name" value="Chitin_synth_2"/>
    <property type="match status" value="2"/>
</dbReference>
<dbReference type="CDD" id="cd04190">
    <property type="entry name" value="Chitin_synth_C"/>
    <property type="match status" value="1"/>
</dbReference>
<evidence type="ECO:0000256" key="5">
    <source>
        <dbReference type="ARBA" id="ARBA00022679"/>
    </source>
</evidence>
<dbReference type="Proteomes" id="UP000078561">
    <property type="component" value="Unassembled WGS sequence"/>
</dbReference>
<feature type="transmembrane region" description="Helical" evidence="11">
    <location>
        <begin position="1005"/>
        <end position="1023"/>
    </location>
</feature>
<feature type="compositionally biased region" description="Pro residues" evidence="10">
    <location>
        <begin position="1167"/>
        <end position="1179"/>
    </location>
</feature>
<dbReference type="OMA" id="CIPNWFL"/>
<feature type="domain" description="Chitin synthase 4-like" evidence="12">
    <location>
        <begin position="435"/>
        <end position="515"/>
    </location>
</feature>
<keyword evidence="9" id="KW-0325">Glycoprotein</keyword>
<dbReference type="EC" id="2.4.1.16" evidence="2"/>
<sequence length="1179" mass="131103">MQQPQQQRQSTQYPQARSSTYLGHQQQQQQRPPPPGSYNMENMARPRPPPHRQSTHPLPPPPGQPSYQQRAMDGRQSRDHLYQSSQTQQQQQRPPPMQRMMSRPGPRPVGAPPLTSNNNYYPQQQHQQEEGGAYRRNTVSRSRSLSRPERQRPKQGMFRTPSQQRRMIGSGRPGPAGATMMHHYQRPRMNPNQPMSSRLQQQLQQQKLQQQHEALLTQSPPGGNGGNGPPNGGGMDPRQQKKLPQPEEEEKPKVLTNWWSWMAFLATCCIPNWFMRMCLRMPNPLTQQAWREKLTLCYIILLLCGALAFVTYGLTATLCPSRETNLAYSSTINGQRLPMWRSDVRVLGRVYALDDMKQFFGSKGLNFTNDYENMDISSIFDGDTNGACTSFDSGSSTTLGDCTLHSPYGGSLKQTDGKCISVKELNQFHSKGSLAYSWDDLRPNGVDKLGDTDLVVLGDSVLNLTNYLNGNDDFYGEKVRTGLEANRGNDASYSLLFTPEGSSARHCLLARYSVGIMEVDTGGCIASQMIMTIMLVVIIAMIVVRYSMALLFQWVIASKLVKPGGRSNWLAWRSIKGGNDDPANHVPGPYNNYGPMNTYARGSSTSVNSGLSSSRGGVATPGSEQSSAHEFGGGIQTDIVSTELYACMLVTCYSEGEEGLRITMDSLASTTYSKKHKIFFVICDGLITGAGETKATPDIVVDMMELDPTMKNPTPSSYLAIADGEKQLNMAKVYAGHYKGVPCITIVKCGTEEEKNAPKAGNRGKRDSQGVTPDKFEVVLMVDADTKVLPDALTYMIAAMANDITIMGLCGETRIANKRQSWVTAIQVFEYYISHHYAKAFESLFGIVTCLPGCFSMYRIKSPKNGAWVPILANPDIILEYNQNVVTTLHEKNLLLLGEDRFLSTLMLRTFPKRQMMFVPQARCKTVVPDEFKVLLSQRRRWINSTVHNLMELVLVSDLCGIACLSMQFSVFIDLIGTLVLPAAIVMTIYLIINTAISSQPQWQSLALLLAILFLPAVLISITTFKFVYVMWMIIYIIALPVWNFILPLYSFWHFDDFSWGATRVVVGEKKDAGHGDADGKFDSSRLVMKKWEDWEAERTGQRFNKNKLPLKTPLDAPLAFDGGLNQSGMPKSGVVTPSTPGSFGMIFNDRKMYGSSPSLGLSNNTSPPPPPSPSPHGP</sequence>
<dbReference type="OrthoDB" id="370884at2759"/>
<evidence type="ECO:0000256" key="7">
    <source>
        <dbReference type="ARBA" id="ARBA00022989"/>
    </source>
</evidence>
<feature type="transmembrane region" description="Helical" evidence="11">
    <location>
        <begin position="975"/>
        <end position="993"/>
    </location>
</feature>
<evidence type="ECO:0000313" key="14">
    <source>
        <dbReference type="Proteomes" id="UP000078561"/>
    </source>
</evidence>
<accession>A0A168PMT8</accession>
<feature type="transmembrane region" description="Helical" evidence="11">
    <location>
        <begin position="1029"/>
        <end position="1050"/>
    </location>
</feature>
<evidence type="ECO:0000256" key="2">
    <source>
        <dbReference type="ARBA" id="ARBA00012543"/>
    </source>
</evidence>
<keyword evidence="3" id="KW-1003">Cell membrane</keyword>
<evidence type="ECO:0000256" key="4">
    <source>
        <dbReference type="ARBA" id="ARBA00022676"/>
    </source>
</evidence>
<evidence type="ECO:0000256" key="10">
    <source>
        <dbReference type="SAM" id="MobiDB-lite"/>
    </source>
</evidence>
<dbReference type="GO" id="GO:0005886">
    <property type="term" value="C:plasma membrane"/>
    <property type="evidence" value="ECO:0007669"/>
    <property type="project" value="UniProtKB-SubCell"/>
</dbReference>
<keyword evidence="14" id="KW-1185">Reference proteome</keyword>
<organism evidence="13">
    <name type="scientific">Absidia glauca</name>
    <name type="common">Pin mould</name>
    <dbReference type="NCBI Taxonomy" id="4829"/>
    <lineage>
        <taxon>Eukaryota</taxon>
        <taxon>Fungi</taxon>
        <taxon>Fungi incertae sedis</taxon>
        <taxon>Mucoromycota</taxon>
        <taxon>Mucoromycotina</taxon>
        <taxon>Mucoromycetes</taxon>
        <taxon>Mucorales</taxon>
        <taxon>Cunninghamellaceae</taxon>
        <taxon>Absidia</taxon>
    </lineage>
</organism>
<feature type="compositionally biased region" description="Basic and acidic residues" evidence="10">
    <location>
        <begin position="72"/>
        <end position="81"/>
    </location>
</feature>
<feature type="compositionally biased region" description="Low complexity" evidence="10">
    <location>
        <begin position="1"/>
        <end position="15"/>
    </location>
</feature>
<dbReference type="Pfam" id="PF22997">
    <property type="entry name" value="CHS4"/>
    <property type="match status" value="1"/>
</dbReference>
<dbReference type="InterPro" id="IPR004835">
    <property type="entry name" value="Chitin_synth"/>
</dbReference>
<reference evidence="13" key="1">
    <citation type="submission" date="2016-04" db="EMBL/GenBank/DDBJ databases">
        <authorList>
            <person name="Evans L.H."/>
            <person name="Alamgir A."/>
            <person name="Owens N."/>
            <person name="Weber N.D."/>
            <person name="Virtaneva K."/>
            <person name="Barbian K."/>
            <person name="Babar A."/>
            <person name="Rosenke K."/>
        </authorList>
    </citation>
    <scope>NUCLEOTIDE SEQUENCE [LARGE SCALE GENOMIC DNA]</scope>
    <source>
        <strain evidence="13">CBS 101.48</strain>
    </source>
</reference>
<feature type="transmembrane region" description="Helical" evidence="11">
    <location>
        <begin position="529"/>
        <end position="556"/>
    </location>
</feature>
<feature type="compositionally biased region" description="Low complexity" evidence="10">
    <location>
        <begin position="199"/>
        <end position="211"/>
    </location>
</feature>
<dbReference type="SUPFAM" id="SSF53448">
    <property type="entry name" value="Nucleotide-diphospho-sugar transferases"/>
    <property type="match status" value="1"/>
</dbReference>
<dbReference type="STRING" id="4829.A0A168PMT8"/>
<evidence type="ECO:0000313" key="13">
    <source>
        <dbReference type="EMBL" id="SAM02645.1"/>
    </source>
</evidence>
<dbReference type="GO" id="GO:0006031">
    <property type="term" value="P:chitin biosynthetic process"/>
    <property type="evidence" value="ECO:0007669"/>
    <property type="project" value="TreeGrafter"/>
</dbReference>
<name>A0A168PMT8_ABSGL</name>
<proteinExistence type="predicted"/>
<dbReference type="Gene3D" id="3.90.550.10">
    <property type="entry name" value="Spore Coat Polysaccharide Biosynthesis Protein SpsA, Chain A"/>
    <property type="match status" value="1"/>
</dbReference>
<dbReference type="InterPro" id="IPR054295">
    <property type="entry name" value="CHS4-like_dom"/>
</dbReference>
<feature type="transmembrane region" description="Helical" evidence="11">
    <location>
        <begin position="258"/>
        <end position="275"/>
    </location>
</feature>
<feature type="region of interest" description="Disordered" evidence="10">
    <location>
        <begin position="604"/>
        <end position="631"/>
    </location>
</feature>
<feature type="region of interest" description="Disordered" evidence="10">
    <location>
        <begin position="1155"/>
        <end position="1179"/>
    </location>
</feature>
<dbReference type="AlphaFoldDB" id="A0A168PMT8"/>
<dbReference type="EMBL" id="LT553932">
    <property type="protein sequence ID" value="SAM02645.1"/>
    <property type="molecule type" value="Genomic_DNA"/>
</dbReference>
<feature type="compositionally biased region" description="Gly residues" evidence="10">
    <location>
        <begin position="222"/>
        <end position="235"/>
    </location>
</feature>
<feature type="transmembrane region" description="Helical" evidence="11">
    <location>
        <begin position="296"/>
        <end position="315"/>
    </location>
</feature>
<evidence type="ECO:0000256" key="3">
    <source>
        <dbReference type="ARBA" id="ARBA00022475"/>
    </source>
</evidence>
<keyword evidence="5" id="KW-0808">Transferase</keyword>
<evidence type="ECO:0000256" key="6">
    <source>
        <dbReference type="ARBA" id="ARBA00022692"/>
    </source>
</evidence>